<keyword evidence="2" id="KW-1185">Reference proteome</keyword>
<dbReference type="PATRIC" id="fig|1638788.3.peg.4653"/>
<accession>A0A0K1S633</accession>
<evidence type="ECO:0000313" key="2">
    <source>
        <dbReference type="Proteomes" id="UP000068167"/>
    </source>
</evidence>
<dbReference type="EMBL" id="CP011339">
    <property type="protein sequence ID" value="AKV69515.1"/>
    <property type="molecule type" value="Genomic_DNA"/>
</dbReference>
<name>A0A0K1S633_9CHRO</name>
<protein>
    <submittedName>
        <fullName evidence="1">Uncharacterized protein</fullName>
    </submittedName>
</protein>
<organism evidence="1 2">
    <name type="scientific">Microcystis panniformis FACHB-1757</name>
    <dbReference type="NCBI Taxonomy" id="1638788"/>
    <lineage>
        <taxon>Bacteria</taxon>
        <taxon>Bacillati</taxon>
        <taxon>Cyanobacteriota</taxon>
        <taxon>Cyanophyceae</taxon>
        <taxon>Oscillatoriophycideae</taxon>
        <taxon>Chroococcales</taxon>
        <taxon>Microcystaceae</taxon>
        <taxon>Microcystis</taxon>
    </lineage>
</organism>
<dbReference type="KEGG" id="mpk:VL20_4614"/>
<sequence length="40" mass="4379">MPSLFLMEILRQHFLGIADVKSGSRIGSSLAVIPWLPPSN</sequence>
<gene>
    <name evidence="1" type="ORF">VL20_4614</name>
</gene>
<proteinExistence type="predicted"/>
<evidence type="ECO:0000313" key="1">
    <source>
        <dbReference type="EMBL" id="AKV69515.1"/>
    </source>
</evidence>
<reference evidence="1 2" key="1">
    <citation type="journal article" date="2016" name="Stand. Genomic Sci.">
        <title>Complete genome sequence and genomic characterization of Microcystis panniformis FACHB 1757 by third-generation sequencing.</title>
        <authorList>
            <person name="Zhang J.Y."/>
            <person name="Guan R."/>
            <person name="Zhang H.J."/>
            <person name="Li H."/>
            <person name="Xiao P."/>
            <person name="Yu G.L."/>
            <person name="Du L."/>
            <person name="Cao D.M."/>
            <person name="Zhu B.C."/>
            <person name="Li R.H."/>
            <person name="Lu Z.H."/>
        </authorList>
    </citation>
    <scope>NUCLEOTIDE SEQUENCE [LARGE SCALE GENOMIC DNA]</scope>
    <source>
        <strain evidence="1 2">FACHB-1757</strain>
    </source>
</reference>
<dbReference type="Proteomes" id="UP000068167">
    <property type="component" value="Chromosome"/>
</dbReference>
<dbReference type="AlphaFoldDB" id="A0A0K1S633"/>